<keyword evidence="2 5" id="KW-0732">Signal</keyword>
<comment type="similarity">
    <text evidence="1 4">Belongs to the glycosyl hydrolase 30 family.</text>
</comment>
<dbReference type="GO" id="GO:0004348">
    <property type="term" value="F:glucosylceramidase activity"/>
    <property type="evidence" value="ECO:0007669"/>
    <property type="project" value="InterPro"/>
</dbReference>
<evidence type="ECO:0000259" key="6">
    <source>
        <dbReference type="Pfam" id="PF02055"/>
    </source>
</evidence>
<protein>
    <recommendedName>
        <fullName evidence="6">Glycosyl hydrolase family 30 TIM-barrel domain-containing protein</fullName>
    </recommendedName>
</protein>
<dbReference type="Pfam" id="PF02055">
    <property type="entry name" value="Glyco_hydro_30"/>
    <property type="match status" value="1"/>
</dbReference>
<dbReference type="InterPro" id="IPR017853">
    <property type="entry name" value="GH"/>
</dbReference>
<dbReference type="Gene3D" id="2.60.40.1180">
    <property type="entry name" value="Golgi alpha-mannosidase II"/>
    <property type="match status" value="1"/>
</dbReference>
<keyword evidence="4" id="KW-0326">Glycosidase</keyword>
<organism evidence="7 8">
    <name type="scientific">Rhodofomes roseus</name>
    <dbReference type="NCBI Taxonomy" id="34475"/>
    <lineage>
        <taxon>Eukaryota</taxon>
        <taxon>Fungi</taxon>
        <taxon>Dikarya</taxon>
        <taxon>Basidiomycota</taxon>
        <taxon>Agaricomycotina</taxon>
        <taxon>Agaricomycetes</taxon>
        <taxon>Polyporales</taxon>
        <taxon>Rhodofomes</taxon>
    </lineage>
</organism>
<dbReference type="InterPro" id="IPR013780">
    <property type="entry name" value="Glyco_hydro_b"/>
</dbReference>
<accession>A0A4Y9YF84</accession>
<dbReference type="SUPFAM" id="SSF51445">
    <property type="entry name" value="(Trans)glycosidases"/>
    <property type="match status" value="1"/>
</dbReference>
<evidence type="ECO:0000313" key="8">
    <source>
        <dbReference type="Proteomes" id="UP000298390"/>
    </source>
</evidence>
<comment type="caution">
    <text evidence="7">The sequence shown here is derived from an EMBL/GenBank/DDBJ whole genome shotgun (WGS) entry which is preliminary data.</text>
</comment>
<dbReference type="PANTHER" id="PTHR11069:SF23">
    <property type="entry name" value="LYSOSOMAL ACID GLUCOSYLCERAMIDASE"/>
    <property type="match status" value="1"/>
</dbReference>
<name>A0A4Y9YF84_9APHY</name>
<dbReference type="Proteomes" id="UP000298390">
    <property type="component" value="Unassembled WGS sequence"/>
</dbReference>
<evidence type="ECO:0000256" key="3">
    <source>
        <dbReference type="ARBA" id="ARBA00022801"/>
    </source>
</evidence>
<dbReference type="Gene3D" id="3.20.20.80">
    <property type="entry name" value="Glycosidases"/>
    <property type="match status" value="1"/>
</dbReference>
<dbReference type="STRING" id="34475.A0A4Y9YF84"/>
<keyword evidence="3 4" id="KW-0378">Hydrolase</keyword>
<reference evidence="7 8" key="1">
    <citation type="submission" date="2019-01" db="EMBL/GenBank/DDBJ databases">
        <title>Genome sequencing of the rare red list fungi Fomitopsis rosea.</title>
        <authorList>
            <person name="Buettner E."/>
            <person name="Kellner H."/>
        </authorList>
    </citation>
    <scope>NUCLEOTIDE SEQUENCE [LARGE SCALE GENOMIC DNA]</scope>
    <source>
        <strain evidence="7 8">DSM 105464</strain>
    </source>
</reference>
<dbReference type="InterPro" id="IPR001139">
    <property type="entry name" value="Glyco_hydro_30"/>
</dbReference>
<feature type="chain" id="PRO_5021204992" description="Glycosyl hydrolase family 30 TIM-barrel domain-containing protein" evidence="5">
    <location>
        <begin position="19"/>
        <end position="498"/>
    </location>
</feature>
<evidence type="ECO:0000313" key="7">
    <source>
        <dbReference type="EMBL" id="TFY60862.1"/>
    </source>
</evidence>
<feature type="domain" description="Glycosyl hydrolase family 30 TIM-barrel" evidence="6">
    <location>
        <begin position="69"/>
        <end position="406"/>
    </location>
</feature>
<dbReference type="PANTHER" id="PTHR11069">
    <property type="entry name" value="GLUCOSYLCERAMIDASE"/>
    <property type="match status" value="1"/>
</dbReference>
<dbReference type="GO" id="GO:0016020">
    <property type="term" value="C:membrane"/>
    <property type="evidence" value="ECO:0007669"/>
    <property type="project" value="GOC"/>
</dbReference>
<feature type="signal peptide" evidence="5">
    <location>
        <begin position="1"/>
        <end position="18"/>
    </location>
</feature>
<dbReference type="AlphaFoldDB" id="A0A4Y9YF84"/>
<evidence type="ECO:0000256" key="5">
    <source>
        <dbReference type="SAM" id="SignalP"/>
    </source>
</evidence>
<evidence type="ECO:0000256" key="2">
    <source>
        <dbReference type="ARBA" id="ARBA00022729"/>
    </source>
</evidence>
<evidence type="ECO:0000256" key="1">
    <source>
        <dbReference type="ARBA" id="ARBA00005382"/>
    </source>
</evidence>
<sequence>MKLSSVLFGLALAAPIVAQDIYDIWSTTWQKDNQFTYKNLGSKHISFGSPGSTGTSDIKVDDSTYHQSIVGFGAAMTDSSAKLLNDLKSSSSDKYWALLKYLFDPTDGANAAGFTYLRVPLGASDFSAKVYSFDDTSGDTSLNDFNIDAAPSYLFSVINDVLSINSDLKVHVCPWSPPGWMKDGGSMNGGKFYTSMSDVFANYLLKSLQGFKSKGITPWAISIQNEPQNSNGHYPTALLDAYWEAKIGQTLRSLMDGNGFKDTLVVGYEHNWDDAGAYPVDLMNDATDAFDGVAFHCYEGHVSQQETFHDAFPNKNIYFTECTGLFNGDWWGDTKAYLRNNVIGTVNNFARNAAFWNLVLDGSGNPKLPGTTSCGGKNACRGVITLNSDGSYTKNPEFYALAQMSKGTIPKDKGGPSAQRIDASVGGNSNLLVSAFVTKRASSSDEWRYSLVVLNQNDDNNGKWDPVDIDATIEFRGKQAKYTFPVGVTTLWWYASPE</sequence>
<dbReference type="EMBL" id="SEKV01000234">
    <property type="protein sequence ID" value="TFY60862.1"/>
    <property type="molecule type" value="Genomic_DNA"/>
</dbReference>
<proteinExistence type="inferred from homology"/>
<evidence type="ECO:0000256" key="4">
    <source>
        <dbReference type="RuleBase" id="RU361188"/>
    </source>
</evidence>
<gene>
    <name evidence="7" type="ORF">EVJ58_g4872</name>
</gene>
<dbReference type="GO" id="GO:0006680">
    <property type="term" value="P:glucosylceramide catabolic process"/>
    <property type="evidence" value="ECO:0007669"/>
    <property type="project" value="TreeGrafter"/>
</dbReference>
<dbReference type="InterPro" id="IPR033453">
    <property type="entry name" value="Glyco_hydro_30_TIM-barrel"/>
</dbReference>